<proteinExistence type="inferred from homology"/>
<dbReference type="PANTHER" id="PTHR24351">
    <property type="entry name" value="RIBOSOMAL PROTEIN S6 KINASE"/>
    <property type="match status" value="1"/>
</dbReference>
<keyword evidence="13" id="KW-1185">Reference proteome</keyword>
<keyword evidence="3" id="KW-0723">Serine/threonine-protein kinase</keyword>
<dbReference type="InterPro" id="IPR011993">
    <property type="entry name" value="PH-like_dom_sf"/>
</dbReference>
<dbReference type="PROSITE" id="PS51285">
    <property type="entry name" value="AGC_KINASE_CTER"/>
    <property type="match status" value="1"/>
</dbReference>
<dbReference type="EC" id="2.7.11.1" evidence="2"/>
<dbReference type="FunFam" id="2.30.29.30:FF:000286">
    <property type="entry name" value="PH-protein kinase domain containing protein"/>
    <property type="match status" value="1"/>
</dbReference>
<keyword evidence="6" id="KW-0547">Nucleotide-binding</keyword>
<gene>
    <name evidence="12" type="primary">pkbA</name>
    <name evidence="12" type="ORF">PPL_01166</name>
</gene>
<dbReference type="InterPro" id="IPR008271">
    <property type="entry name" value="Ser/Thr_kinase_AS"/>
</dbReference>
<dbReference type="InterPro" id="IPR000961">
    <property type="entry name" value="AGC-kinase_C"/>
</dbReference>
<feature type="domain" description="Protein kinase" evidence="10">
    <location>
        <begin position="24"/>
        <end position="320"/>
    </location>
</feature>
<keyword evidence="8" id="KW-0067">ATP-binding</keyword>
<dbReference type="PROSITE" id="PS50003">
    <property type="entry name" value="PH_DOMAIN"/>
    <property type="match status" value="1"/>
</dbReference>
<dbReference type="OMA" id="VIERMFH"/>
<reference evidence="12 13" key="1">
    <citation type="journal article" date="2011" name="Genome Res.">
        <title>Phylogeny-wide analysis of social amoeba genomes highlights ancient origins for complex intercellular communication.</title>
        <authorList>
            <person name="Heidel A.J."/>
            <person name="Lawal H.M."/>
            <person name="Felder M."/>
            <person name="Schilde C."/>
            <person name="Helps N.R."/>
            <person name="Tunggal B."/>
            <person name="Rivero F."/>
            <person name="John U."/>
            <person name="Schleicher M."/>
            <person name="Eichinger L."/>
            <person name="Platzer M."/>
            <person name="Noegel A.A."/>
            <person name="Schaap P."/>
            <person name="Gloeckner G."/>
        </authorList>
    </citation>
    <scope>NUCLEOTIDE SEQUENCE [LARGE SCALE GENOMIC DNA]</scope>
    <source>
        <strain evidence="13">ATCC 26659 / Pp 5 / PN500</strain>
    </source>
</reference>
<dbReference type="Gene3D" id="1.10.510.10">
    <property type="entry name" value="Transferase(Phosphotransferase) domain 1"/>
    <property type="match status" value="1"/>
</dbReference>
<dbReference type="RefSeq" id="XP_020438039.1">
    <property type="nucleotide sequence ID" value="XM_020572181.1"/>
</dbReference>
<dbReference type="GeneID" id="31356696"/>
<dbReference type="GO" id="GO:0004674">
    <property type="term" value="F:protein serine/threonine kinase activity"/>
    <property type="evidence" value="ECO:0007669"/>
    <property type="project" value="UniProtKB-KW"/>
</dbReference>
<name>D3AYA6_HETP5</name>
<keyword evidence="7 12" id="KW-0418">Kinase</keyword>
<evidence type="ECO:0000259" key="10">
    <source>
        <dbReference type="PROSITE" id="PS50011"/>
    </source>
</evidence>
<dbReference type="InterPro" id="IPR001849">
    <property type="entry name" value="PH_domain"/>
</dbReference>
<evidence type="ECO:0000256" key="2">
    <source>
        <dbReference type="ARBA" id="ARBA00012513"/>
    </source>
</evidence>
<dbReference type="Proteomes" id="UP000001396">
    <property type="component" value="Unassembled WGS sequence"/>
</dbReference>
<feature type="domain" description="AGC-kinase C-terminal" evidence="11">
    <location>
        <begin position="321"/>
        <end position="390"/>
    </location>
</feature>
<evidence type="ECO:0000259" key="9">
    <source>
        <dbReference type="PROSITE" id="PS50003"/>
    </source>
</evidence>
<feature type="domain" description="PH" evidence="9">
    <location>
        <begin position="7"/>
        <end position="102"/>
    </location>
</feature>
<dbReference type="Pfam" id="PF00433">
    <property type="entry name" value="Pkinase_C"/>
    <property type="match status" value="1"/>
</dbReference>
<sequence length="390" mass="44664">MTNQTSTIKHEGWLTKEGGGFKSWKRRWFILRGGDLSYFKSKGDPTPLGVIHLNTVGHVKVSDRKKKNNGFEVQTPSRTFYISADTDDERHRWIDVLSHERDLLNNADKPKKPEKVGVHDFDLLNLVGKGSFGKTEDKLYFILDYVNGGELFYHLQREKKFSEDRVRYYGAEIVLALEHLHLSGVIYRDLKPENLLLTNEGHICMTDFGLCKEGLNSPNDKTVTFCGTPEYLAPEVLQGNGYGKQVDWWSFGSLLFEMLTGLPPFYSQDVQEMYRKIMGERLTFPAHISPDARSLLELLLERDPDKRLADPNIIKRHPFFKSIDWELLFQKKIPPPFIPNVKGSADTSQIDPVFTDETPSLTMAGECALLPTQQKDFEGFTYVAESEHLK</sequence>
<evidence type="ECO:0000256" key="3">
    <source>
        <dbReference type="ARBA" id="ARBA00022527"/>
    </source>
</evidence>
<dbReference type="InterPro" id="IPR011009">
    <property type="entry name" value="Kinase-like_dom_sf"/>
</dbReference>
<evidence type="ECO:0000256" key="6">
    <source>
        <dbReference type="ARBA" id="ARBA00022741"/>
    </source>
</evidence>
<dbReference type="SMART" id="SM00133">
    <property type="entry name" value="S_TK_X"/>
    <property type="match status" value="1"/>
</dbReference>
<accession>D3AYA6</accession>
<comment type="caution">
    <text evidence="12">The sequence shown here is derived from an EMBL/GenBank/DDBJ whole genome shotgun (WGS) entry which is preliminary data.</text>
</comment>
<dbReference type="InParanoid" id="D3AYA6"/>
<comment type="similarity">
    <text evidence="1">Belongs to the protein kinase superfamily. AGC Ser/Thr protein kinase family. RAC subfamily.</text>
</comment>
<dbReference type="AlphaFoldDB" id="D3AYA6"/>
<dbReference type="SMART" id="SM00220">
    <property type="entry name" value="S_TKc"/>
    <property type="match status" value="1"/>
</dbReference>
<dbReference type="Gene3D" id="2.30.29.30">
    <property type="entry name" value="Pleckstrin-homology domain (PH domain)/Phosphotyrosine-binding domain (PTB)"/>
    <property type="match status" value="1"/>
</dbReference>
<evidence type="ECO:0000313" key="12">
    <source>
        <dbReference type="EMBL" id="EFA85933.1"/>
    </source>
</evidence>
<evidence type="ECO:0000256" key="1">
    <source>
        <dbReference type="ARBA" id="ARBA00006935"/>
    </source>
</evidence>
<dbReference type="PROSITE" id="PS00108">
    <property type="entry name" value="PROTEIN_KINASE_ST"/>
    <property type="match status" value="1"/>
</dbReference>
<evidence type="ECO:0000313" key="13">
    <source>
        <dbReference type="Proteomes" id="UP000001396"/>
    </source>
</evidence>
<keyword evidence="4" id="KW-0597">Phosphoprotein</keyword>
<protein>
    <recommendedName>
        <fullName evidence="2">non-specific serine/threonine protein kinase</fullName>
        <ecNumber evidence="2">2.7.11.1</ecNumber>
    </recommendedName>
</protein>
<dbReference type="EMBL" id="ADBJ01000004">
    <property type="protein sequence ID" value="EFA85933.1"/>
    <property type="molecule type" value="Genomic_DNA"/>
</dbReference>
<keyword evidence="5" id="KW-0808">Transferase</keyword>
<dbReference type="InterPro" id="IPR000719">
    <property type="entry name" value="Prot_kinase_dom"/>
</dbReference>
<dbReference type="SUPFAM" id="SSF50729">
    <property type="entry name" value="PH domain-like"/>
    <property type="match status" value="1"/>
</dbReference>
<dbReference type="STRING" id="670386.D3AYA6"/>
<dbReference type="SMART" id="SM00233">
    <property type="entry name" value="PH"/>
    <property type="match status" value="1"/>
</dbReference>
<dbReference type="GO" id="GO:0005547">
    <property type="term" value="F:phosphatidylinositol-3,4,5-trisphosphate binding"/>
    <property type="evidence" value="ECO:0007669"/>
    <property type="project" value="UniProtKB-ARBA"/>
</dbReference>
<dbReference type="FunFam" id="1.10.510.10:FF:000008">
    <property type="entry name" value="Non-specific serine/threonine protein kinase"/>
    <property type="match status" value="1"/>
</dbReference>
<evidence type="ECO:0000256" key="8">
    <source>
        <dbReference type="ARBA" id="ARBA00022840"/>
    </source>
</evidence>
<dbReference type="InterPro" id="IPR017892">
    <property type="entry name" value="Pkinase_C"/>
</dbReference>
<dbReference type="SUPFAM" id="SSF56112">
    <property type="entry name" value="Protein kinase-like (PK-like)"/>
    <property type="match status" value="1"/>
</dbReference>
<evidence type="ECO:0000259" key="11">
    <source>
        <dbReference type="PROSITE" id="PS51285"/>
    </source>
</evidence>
<organism evidence="12 13">
    <name type="scientific">Heterostelium pallidum (strain ATCC 26659 / Pp 5 / PN500)</name>
    <name type="common">Cellular slime mold</name>
    <name type="synonym">Polysphondylium pallidum</name>
    <dbReference type="NCBI Taxonomy" id="670386"/>
    <lineage>
        <taxon>Eukaryota</taxon>
        <taxon>Amoebozoa</taxon>
        <taxon>Evosea</taxon>
        <taxon>Eumycetozoa</taxon>
        <taxon>Dictyostelia</taxon>
        <taxon>Acytosteliales</taxon>
        <taxon>Acytosteliaceae</taxon>
        <taxon>Heterostelium</taxon>
    </lineage>
</organism>
<dbReference type="GO" id="GO:0005524">
    <property type="term" value="F:ATP binding"/>
    <property type="evidence" value="ECO:0007669"/>
    <property type="project" value="UniProtKB-KW"/>
</dbReference>
<evidence type="ECO:0000256" key="4">
    <source>
        <dbReference type="ARBA" id="ARBA00022553"/>
    </source>
</evidence>
<evidence type="ECO:0000256" key="5">
    <source>
        <dbReference type="ARBA" id="ARBA00022679"/>
    </source>
</evidence>
<dbReference type="FunCoup" id="D3AYA6">
    <property type="interactions" value="55"/>
</dbReference>
<evidence type="ECO:0000256" key="7">
    <source>
        <dbReference type="ARBA" id="ARBA00022777"/>
    </source>
</evidence>
<dbReference type="Pfam" id="PF00069">
    <property type="entry name" value="Pkinase"/>
    <property type="match status" value="1"/>
</dbReference>
<dbReference type="Pfam" id="PF00169">
    <property type="entry name" value="PH"/>
    <property type="match status" value="1"/>
</dbReference>
<dbReference type="PROSITE" id="PS50011">
    <property type="entry name" value="PROTEIN_KINASE_DOM"/>
    <property type="match status" value="1"/>
</dbReference>